<dbReference type="EMBL" id="JAERRB010000003">
    <property type="protein sequence ID" value="MBL0742034.1"/>
    <property type="molecule type" value="Genomic_DNA"/>
</dbReference>
<sequence length="533" mass="59609">MITRRNFVTRMAQGVGASLMLPALQHCSSQPHYTAHTAGANAQLGHRLRTMDFGKPTSSQQTDVVIVGGGVAGLSAARILKKQTNNFVLLEMAEETGGNSLGGSNALTSYPWGAHYLPLPNANDPELTAFLRESNVITGYENGLPVFNEYYLCFDPKERLLINQYWQEGLVPREGVPAKDREEIERFLSMMHDFKNKKGSDGREAFMIPVAESSQDPELLQWDNISMEEFLKQHQFASPYLKWYVNYCCADDFGSSLADTSAWAGIHYFASRKGHGANATSDAVLTWPEGNFWLVKQLRQPVHNHIRTNTLVYTISETSQGVDVTCFDAKTNSSLVIHARSVIMATPQFVTQRLLQTPRVIDYKTFHYAPWMVANITTTAGLAEKKGEPLSWDNVFYGSQSLGYVNAMNQHTGLSGPEKIITYYHPMLGADAAVLRNQAYKTTPDEWTNTILADLKVAHHDIEKYITDINIWIWGHGMIKPSPGFMWSDNRRNAGRALNKKIFFAHSDLSGLSIFEEAFYQGHTAAHALLTES</sequence>
<name>A0ABS1KRE5_9BACT</name>
<reference evidence="4 5" key="1">
    <citation type="submission" date="2021-01" db="EMBL/GenBank/DDBJ databases">
        <title>Chryseolinea sp. Jin1 Genome sequencing and assembly.</title>
        <authorList>
            <person name="Kim I."/>
        </authorList>
    </citation>
    <scope>NUCLEOTIDE SEQUENCE [LARGE SCALE GENOMIC DNA]</scope>
    <source>
        <strain evidence="4 5">Jin1</strain>
    </source>
</reference>
<dbReference type="PRINTS" id="PR00757">
    <property type="entry name" value="AMINEOXDASEF"/>
</dbReference>
<evidence type="ECO:0000256" key="2">
    <source>
        <dbReference type="ARBA" id="ARBA00023002"/>
    </source>
</evidence>
<keyword evidence="2" id="KW-0560">Oxidoreductase</keyword>
<accession>A0ABS1KRE5</accession>
<dbReference type="RefSeq" id="WP_202009772.1">
    <property type="nucleotide sequence ID" value="NZ_JAERRB010000003.1"/>
</dbReference>
<dbReference type="PANTHER" id="PTHR42923:SF39">
    <property type="entry name" value="AMINO OXIDASE"/>
    <property type="match status" value="1"/>
</dbReference>
<organism evidence="4 5">
    <name type="scientific">Chryseolinea lacunae</name>
    <dbReference type="NCBI Taxonomy" id="2801331"/>
    <lineage>
        <taxon>Bacteria</taxon>
        <taxon>Pseudomonadati</taxon>
        <taxon>Bacteroidota</taxon>
        <taxon>Cytophagia</taxon>
        <taxon>Cytophagales</taxon>
        <taxon>Fulvivirgaceae</taxon>
        <taxon>Chryseolinea</taxon>
    </lineage>
</organism>
<dbReference type="InterPro" id="IPR050464">
    <property type="entry name" value="Zeta_carotene_desat/Oxidored"/>
</dbReference>
<dbReference type="Pfam" id="PF01593">
    <property type="entry name" value="Amino_oxidase"/>
    <property type="match status" value="1"/>
</dbReference>
<dbReference type="Proteomes" id="UP000613030">
    <property type="component" value="Unassembled WGS sequence"/>
</dbReference>
<evidence type="ECO:0000313" key="5">
    <source>
        <dbReference type="Proteomes" id="UP000613030"/>
    </source>
</evidence>
<feature type="domain" description="Amine oxidase" evidence="3">
    <location>
        <begin position="71"/>
        <end position="365"/>
    </location>
</feature>
<evidence type="ECO:0000313" key="4">
    <source>
        <dbReference type="EMBL" id="MBL0742034.1"/>
    </source>
</evidence>
<proteinExistence type="predicted"/>
<dbReference type="SUPFAM" id="SSF51905">
    <property type="entry name" value="FAD/NAD(P)-binding domain"/>
    <property type="match status" value="1"/>
</dbReference>
<dbReference type="InterPro" id="IPR001613">
    <property type="entry name" value="Flavin_amine_oxidase"/>
</dbReference>
<gene>
    <name evidence="4" type="ORF">JI741_12440</name>
</gene>
<comment type="caution">
    <text evidence="4">The sequence shown here is derived from an EMBL/GenBank/DDBJ whole genome shotgun (WGS) entry which is preliminary data.</text>
</comment>
<dbReference type="InterPro" id="IPR036188">
    <property type="entry name" value="FAD/NAD-bd_sf"/>
</dbReference>
<protein>
    <submittedName>
        <fullName evidence="4">FAD-dependent oxidoreductase</fullName>
    </submittedName>
</protein>
<dbReference type="InterPro" id="IPR002937">
    <property type="entry name" value="Amino_oxidase"/>
</dbReference>
<evidence type="ECO:0000256" key="1">
    <source>
        <dbReference type="ARBA" id="ARBA00001974"/>
    </source>
</evidence>
<evidence type="ECO:0000259" key="3">
    <source>
        <dbReference type="Pfam" id="PF01593"/>
    </source>
</evidence>
<keyword evidence="5" id="KW-1185">Reference proteome</keyword>
<dbReference type="Gene3D" id="3.50.50.60">
    <property type="entry name" value="FAD/NAD(P)-binding domain"/>
    <property type="match status" value="1"/>
</dbReference>
<comment type="cofactor">
    <cofactor evidence="1">
        <name>FAD</name>
        <dbReference type="ChEBI" id="CHEBI:57692"/>
    </cofactor>
</comment>
<dbReference type="PANTHER" id="PTHR42923">
    <property type="entry name" value="PROTOPORPHYRINOGEN OXIDASE"/>
    <property type="match status" value="1"/>
</dbReference>